<feature type="domain" description="NADP-dependent oxidoreductase" evidence="2">
    <location>
        <begin position="2"/>
        <end position="128"/>
    </location>
</feature>
<name>A0A8J7WRA8_9ACTN</name>
<accession>A0A8J7WRA8</accession>
<dbReference type="GO" id="GO:0005829">
    <property type="term" value="C:cytosol"/>
    <property type="evidence" value="ECO:0007669"/>
    <property type="project" value="TreeGrafter"/>
</dbReference>
<keyword evidence="1" id="KW-0560">Oxidoreductase</keyword>
<dbReference type="EMBL" id="JAGSXH010000374">
    <property type="protein sequence ID" value="MBS2967171.1"/>
    <property type="molecule type" value="Genomic_DNA"/>
</dbReference>
<dbReference type="RefSeq" id="WP_211472902.1">
    <property type="nucleotide sequence ID" value="NZ_JAGSXH010000374.1"/>
</dbReference>
<evidence type="ECO:0000259" key="2">
    <source>
        <dbReference type="Pfam" id="PF00248"/>
    </source>
</evidence>
<keyword evidence="4" id="KW-1185">Reference proteome</keyword>
<sequence>MQNHYNLLYREEEREMLPLCADQGIGVIPWSPLARGRLTRDWEESSERAASDRYASALYHDGDRRIVEAVAAVAQRRGLTRAQVALAWVSRNPVVTAPIVGATKPQHLEDALASLSVELTPEEVAELEVPYAPHEVSGISV</sequence>
<dbReference type="Proteomes" id="UP000677913">
    <property type="component" value="Unassembled WGS sequence"/>
</dbReference>
<evidence type="ECO:0000313" key="4">
    <source>
        <dbReference type="Proteomes" id="UP000677913"/>
    </source>
</evidence>
<gene>
    <name evidence="3" type="ORF">KGA66_29350</name>
</gene>
<dbReference type="AlphaFoldDB" id="A0A8J7WRA8"/>
<dbReference type="SUPFAM" id="SSF51430">
    <property type="entry name" value="NAD(P)-linked oxidoreductase"/>
    <property type="match status" value="1"/>
</dbReference>
<evidence type="ECO:0000256" key="1">
    <source>
        <dbReference type="ARBA" id="ARBA00023002"/>
    </source>
</evidence>
<reference evidence="3" key="1">
    <citation type="submission" date="2021-04" db="EMBL/GenBank/DDBJ databases">
        <title>Genome based classification of Actinospica acidithermotolerans sp. nov., an actinobacterium isolated from an Indonesian hot spring.</title>
        <authorList>
            <person name="Kusuma A.B."/>
            <person name="Putra K.E."/>
            <person name="Nafisah S."/>
            <person name="Loh J."/>
            <person name="Nouioui I."/>
            <person name="Goodfellow M."/>
        </authorList>
    </citation>
    <scope>NUCLEOTIDE SEQUENCE</scope>
    <source>
        <strain evidence="3">DSM 45618</strain>
    </source>
</reference>
<comment type="caution">
    <text evidence="3">The sequence shown here is derived from an EMBL/GenBank/DDBJ whole genome shotgun (WGS) entry which is preliminary data.</text>
</comment>
<feature type="non-terminal residue" evidence="3">
    <location>
        <position position="1"/>
    </location>
</feature>
<dbReference type="Pfam" id="PF00248">
    <property type="entry name" value="Aldo_ket_red"/>
    <property type="match status" value="1"/>
</dbReference>
<dbReference type="Gene3D" id="3.20.20.100">
    <property type="entry name" value="NADP-dependent oxidoreductase domain"/>
    <property type="match status" value="1"/>
</dbReference>
<dbReference type="InterPro" id="IPR050523">
    <property type="entry name" value="AKR_Detox_Biosynth"/>
</dbReference>
<protein>
    <submittedName>
        <fullName evidence="3">Aldo/keto reductase</fullName>
    </submittedName>
</protein>
<dbReference type="GO" id="GO:0016491">
    <property type="term" value="F:oxidoreductase activity"/>
    <property type="evidence" value="ECO:0007669"/>
    <property type="project" value="UniProtKB-KW"/>
</dbReference>
<dbReference type="InterPro" id="IPR036812">
    <property type="entry name" value="NAD(P)_OxRdtase_dom_sf"/>
</dbReference>
<dbReference type="InterPro" id="IPR023210">
    <property type="entry name" value="NADP_OxRdtase_dom"/>
</dbReference>
<organism evidence="3 4">
    <name type="scientific">Actinocrinis puniceicyclus</name>
    <dbReference type="NCBI Taxonomy" id="977794"/>
    <lineage>
        <taxon>Bacteria</taxon>
        <taxon>Bacillati</taxon>
        <taxon>Actinomycetota</taxon>
        <taxon>Actinomycetes</taxon>
        <taxon>Catenulisporales</taxon>
        <taxon>Actinospicaceae</taxon>
        <taxon>Actinocrinis</taxon>
    </lineage>
</organism>
<dbReference type="PANTHER" id="PTHR43364">
    <property type="entry name" value="NADH-SPECIFIC METHYLGLYOXAL REDUCTASE-RELATED"/>
    <property type="match status" value="1"/>
</dbReference>
<evidence type="ECO:0000313" key="3">
    <source>
        <dbReference type="EMBL" id="MBS2967171.1"/>
    </source>
</evidence>
<dbReference type="PANTHER" id="PTHR43364:SF4">
    <property type="entry name" value="NAD(P)-LINKED OXIDOREDUCTASE SUPERFAMILY PROTEIN"/>
    <property type="match status" value="1"/>
</dbReference>
<proteinExistence type="predicted"/>